<dbReference type="AlphaFoldDB" id="A0A975ATB2"/>
<evidence type="ECO:0000313" key="2">
    <source>
        <dbReference type="Proteomes" id="UP000639274"/>
    </source>
</evidence>
<dbReference type="KEGG" id="lsf:I8J32_003080"/>
<accession>A0A975ATB2</accession>
<evidence type="ECO:0000313" key="1">
    <source>
        <dbReference type="EMBL" id="QSX78924.1"/>
    </source>
</evidence>
<proteinExistence type="predicted"/>
<dbReference type="Proteomes" id="UP000639274">
    <property type="component" value="Chromosome"/>
</dbReference>
<name>A0A975ATB2_9GAMM</name>
<gene>
    <name evidence="1" type="ORF">I8J32_003080</name>
</gene>
<organism evidence="1 2">
    <name type="scientific">Agrilutibacter solisilvae</name>
    <dbReference type="NCBI Taxonomy" id="2763317"/>
    <lineage>
        <taxon>Bacteria</taxon>
        <taxon>Pseudomonadati</taxon>
        <taxon>Pseudomonadota</taxon>
        <taxon>Gammaproteobacteria</taxon>
        <taxon>Lysobacterales</taxon>
        <taxon>Lysobacteraceae</taxon>
        <taxon>Agrilutibacter</taxon>
    </lineage>
</organism>
<sequence length="121" mass="13436">MARLVAHEMAHLWQLNLTRGGIGETDPWVHEGGAEAVMLEALRATGLYTAQASDQYAQELLAECDQLHDDVNVNRGLYACGFKRFHGYAMPPVPLWRALMARSEASGAFYSEAMIRAVLEE</sequence>
<keyword evidence="2" id="KW-1185">Reference proteome</keyword>
<protein>
    <submittedName>
        <fullName evidence="1">Uncharacterized protein</fullName>
    </submittedName>
</protein>
<dbReference type="RefSeq" id="WP_207526752.1">
    <property type="nucleotide sequence ID" value="NZ_CP071518.1"/>
</dbReference>
<reference evidence="1 2" key="1">
    <citation type="submission" date="2021-03" db="EMBL/GenBank/DDBJ databases">
        <title>Lysobacter sp. nov. isolated from soil of gangwondo yeongwol, south Korea.</title>
        <authorList>
            <person name="Kim K.R."/>
            <person name="Kim K.H."/>
            <person name="Jeon C.O."/>
        </authorList>
    </citation>
    <scope>NUCLEOTIDE SEQUENCE [LARGE SCALE GENOMIC DNA]</scope>
    <source>
        <strain evidence="1 2">R19</strain>
    </source>
</reference>
<dbReference type="EMBL" id="CP071518">
    <property type="protein sequence ID" value="QSX78924.1"/>
    <property type="molecule type" value="Genomic_DNA"/>
</dbReference>